<feature type="transmembrane region" description="Helical" evidence="1">
    <location>
        <begin position="81"/>
        <end position="103"/>
    </location>
</feature>
<organism evidence="2 3">
    <name type="scientific">Flavobacterium ichthyis</name>
    <dbReference type="NCBI Taxonomy" id="2698827"/>
    <lineage>
        <taxon>Bacteria</taxon>
        <taxon>Pseudomonadati</taxon>
        <taxon>Bacteroidota</taxon>
        <taxon>Flavobacteriia</taxon>
        <taxon>Flavobacteriales</taxon>
        <taxon>Flavobacteriaceae</taxon>
        <taxon>Flavobacterium</taxon>
    </lineage>
</organism>
<proteinExistence type="predicted"/>
<dbReference type="EMBL" id="JAABLM010000002">
    <property type="protein sequence ID" value="NBL63924.1"/>
    <property type="molecule type" value="Genomic_DNA"/>
</dbReference>
<feature type="transmembrane region" description="Helical" evidence="1">
    <location>
        <begin position="159"/>
        <end position="182"/>
    </location>
</feature>
<protein>
    <recommendedName>
        <fullName evidence="4">Beta-carotene 15,15'-monooxygenase</fullName>
    </recommendedName>
</protein>
<sequence>METTTKNRLEEIKKNGYRLDFSEMISKCIENYKKIVWINGAAILLLSLILFALSVAMSSIVFGVEYVLSPLSKTQLSQYSVVTIITTVVVGVLFAAIIIPFYAGLLKVSHQAENNQPFDFNTVFYFYRSNFVKDLIVAGVIVSLVSSFCSTLLNYSGYFIWGQIITYFIQFITLFFITFIIFGKMTAIEAIEASLIMVFRNFFVVLCLMLIAFVMGLLGIIAVCIGIFFTLPIIFSMQYVIYNEVIGTNFRLEIEDIGSETSEF</sequence>
<evidence type="ECO:0008006" key="4">
    <source>
        <dbReference type="Google" id="ProtNLM"/>
    </source>
</evidence>
<evidence type="ECO:0000313" key="3">
    <source>
        <dbReference type="Proteomes" id="UP000798602"/>
    </source>
</evidence>
<dbReference type="RefSeq" id="WP_166535752.1">
    <property type="nucleotide sequence ID" value="NZ_JAABLM010000002.1"/>
</dbReference>
<keyword evidence="3" id="KW-1185">Reference proteome</keyword>
<feature type="transmembrane region" description="Helical" evidence="1">
    <location>
        <begin position="36"/>
        <end position="61"/>
    </location>
</feature>
<keyword evidence="1" id="KW-0472">Membrane</keyword>
<feature type="transmembrane region" description="Helical" evidence="1">
    <location>
        <begin position="135"/>
        <end position="153"/>
    </location>
</feature>
<evidence type="ECO:0000256" key="1">
    <source>
        <dbReference type="SAM" id="Phobius"/>
    </source>
</evidence>
<keyword evidence="1" id="KW-1133">Transmembrane helix</keyword>
<feature type="transmembrane region" description="Helical" evidence="1">
    <location>
        <begin position="202"/>
        <end position="235"/>
    </location>
</feature>
<keyword evidence="1" id="KW-0812">Transmembrane</keyword>
<accession>A0ABW9Z5G2</accession>
<gene>
    <name evidence="2" type="ORF">GV828_01780</name>
</gene>
<dbReference type="Proteomes" id="UP000798602">
    <property type="component" value="Unassembled WGS sequence"/>
</dbReference>
<reference evidence="3" key="1">
    <citation type="submission" date="2020-01" db="EMBL/GenBank/DDBJ databases">
        <title>Sphingomonas sp. strain CSW-10.</title>
        <authorList>
            <person name="Chen W.-M."/>
        </authorList>
    </citation>
    <scope>NUCLEOTIDE SEQUENCE [LARGE SCALE GENOMIC DNA]</scope>
    <source>
        <strain evidence="3">NST-5</strain>
    </source>
</reference>
<name>A0ABW9Z5G2_9FLAO</name>
<evidence type="ECO:0000313" key="2">
    <source>
        <dbReference type="EMBL" id="NBL63924.1"/>
    </source>
</evidence>
<comment type="caution">
    <text evidence="2">The sequence shown here is derived from an EMBL/GenBank/DDBJ whole genome shotgun (WGS) entry which is preliminary data.</text>
</comment>